<keyword evidence="1" id="KW-1133">Transmembrane helix</keyword>
<dbReference type="PROSITE" id="PS51257">
    <property type="entry name" value="PROKAR_LIPOPROTEIN"/>
    <property type="match status" value="1"/>
</dbReference>
<proteinExistence type="predicted"/>
<dbReference type="Proteomes" id="UP001138768">
    <property type="component" value="Unassembled WGS sequence"/>
</dbReference>
<comment type="caution">
    <text evidence="3">The sequence shown here is derived from an EMBL/GenBank/DDBJ whole genome shotgun (WGS) entry which is preliminary data.</text>
</comment>
<feature type="domain" description="Glycine-zipper-containing OmpA-like membrane" evidence="2">
    <location>
        <begin position="25"/>
        <end position="66"/>
    </location>
</feature>
<keyword evidence="1" id="KW-0472">Membrane</keyword>
<keyword evidence="4" id="KW-1185">Reference proteome</keyword>
<evidence type="ECO:0000313" key="4">
    <source>
        <dbReference type="Proteomes" id="UP001138768"/>
    </source>
</evidence>
<protein>
    <recommendedName>
        <fullName evidence="2">Glycine-zipper-containing OmpA-like membrane domain-containing protein</fullName>
    </recommendedName>
</protein>
<dbReference type="AlphaFoldDB" id="A0A9X1B3Z7"/>
<sequence length="75" mass="7003">MKMMLLPVMASSLLLISACGTTTGERSGSGALMGAAGGALIGSLSANAGAGALIGAGAGALGGFLVDQHAKGNID</sequence>
<dbReference type="RefSeq" id="WP_242479300.1">
    <property type="nucleotide sequence ID" value="NZ_JAXUFI010000009.1"/>
</dbReference>
<evidence type="ECO:0000256" key="1">
    <source>
        <dbReference type="SAM" id="Phobius"/>
    </source>
</evidence>
<dbReference type="InterPro" id="IPR025693">
    <property type="entry name" value="Gly-zipper_OmpA-like_dom"/>
</dbReference>
<organism evidence="3 4">
    <name type="scientific">Lamprobacter modestohalophilus</name>
    <dbReference type="NCBI Taxonomy" id="1064514"/>
    <lineage>
        <taxon>Bacteria</taxon>
        <taxon>Pseudomonadati</taxon>
        <taxon>Pseudomonadota</taxon>
        <taxon>Gammaproteobacteria</taxon>
        <taxon>Chromatiales</taxon>
        <taxon>Chromatiaceae</taxon>
        <taxon>Lamprobacter</taxon>
    </lineage>
</organism>
<accession>A0A9X1B3Z7</accession>
<keyword evidence="1" id="KW-0812">Transmembrane</keyword>
<dbReference type="EMBL" id="NRRY01000015">
    <property type="protein sequence ID" value="MBK1618928.1"/>
    <property type="molecule type" value="Genomic_DNA"/>
</dbReference>
<reference evidence="3 4" key="1">
    <citation type="journal article" date="2020" name="Microorganisms">
        <title>Osmotic Adaptation and Compatible Solute Biosynthesis of Phototrophic Bacteria as Revealed from Genome Analyses.</title>
        <authorList>
            <person name="Imhoff J.F."/>
            <person name="Rahn T."/>
            <person name="Kunzel S."/>
            <person name="Keller A."/>
            <person name="Neulinger S.C."/>
        </authorList>
    </citation>
    <scope>NUCLEOTIDE SEQUENCE [LARGE SCALE GENOMIC DNA]</scope>
    <source>
        <strain evidence="3 4">DSM 25653</strain>
    </source>
</reference>
<evidence type="ECO:0000313" key="3">
    <source>
        <dbReference type="EMBL" id="MBK1618928.1"/>
    </source>
</evidence>
<dbReference type="Pfam" id="PF13436">
    <property type="entry name" value="Gly-zipper_OmpA"/>
    <property type="match status" value="1"/>
</dbReference>
<feature type="transmembrane region" description="Helical" evidence="1">
    <location>
        <begin position="44"/>
        <end position="66"/>
    </location>
</feature>
<evidence type="ECO:0000259" key="2">
    <source>
        <dbReference type="Pfam" id="PF13436"/>
    </source>
</evidence>
<gene>
    <name evidence="3" type="ORF">CKO42_10890</name>
</gene>
<name>A0A9X1B3Z7_9GAMM</name>